<gene>
    <name evidence="2" type="ORF">PCC6912_39800</name>
</gene>
<proteinExistence type="predicted"/>
<accession>A0A433N6D8</accession>
<dbReference type="Pfam" id="PF00565">
    <property type="entry name" value="SNase"/>
    <property type="match status" value="1"/>
</dbReference>
<reference evidence="2 3" key="1">
    <citation type="journal article" date="2019" name="Genome Biol. Evol.">
        <title>Day and night: Metabolic profiles and evolutionary relationships of six axenic non-marine cyanobacteria.</title>
        <authorList>
            <person name="Will S.E."/>
            <person name="Henke P."/>
            <person name="Boedeker C."/>
            <person name="Huang S."/>
            <person name="Brinkmann H."/>
            <person name="Rohde M."/>
            <person name="Jarek M."/>
            <person name="Friedl T."/>
            <person name="Seufert S."/>
            <person name="Schumacher M."/>
            <person name="Overmann J."/>
            <person name="Neumann-Schaal M."/>
            <person name="Petersen J."/>
        </authorList>
    </citation>
    <scope>NUCLEOTIDE SEQUENCE [LARGE SCALE GENOMIC DNA]</scope>
    <source>
        <strain evidence="2 3">PCC 6912</strain>
    </source>
</reference>
<comment type="caution">
    <text evidence="2">The sequence shown here is derived from an EMBL/GenBank/DDBJ whole genome shotgun (WGS) entry which is preliminary data.</text>
</comment>
<dbReference type="EMBL" id="RSCJ01000018">
    <property type="protein sequence ID" value="RUR77021.1"/>
    <property type="molecule type" value="Genomic_DNA"/>
</dbReference>
<evidence type="ECO:0000259" key="1">
    <source>
        <dbReference type="Pfam" id="PF00565"/>
    </source>
</evidence>
<dbReference type="STRING" id="211165.GCA_000317285_01749"/>
<organism evidence="2 3">
    <name type="scientific">Chlorogloeopsis fritschii PCC 6912</name>
    <dbReference type="NCBI Taxonomy" id="211165"/>
    <lineage>
        <taxon>Bacteria</taxon>
        <taxon>Bacillati</taxon>
        <taxon>Cyanobacteriota</taxon>
        <taxon>Cyanophyceae</taxon>
        <taxon>Nostocales</taxon>
        <taxon>Chlorogloeopsidaceae</taxon>
        <taxon>Chlorogloeopsis</taxon>
    </lineage>
</organism>
<dbReference type="InterPro" id="IPR016071">
    <property type="entry name" value="Staphylococal_nuclease_OB-fold"/>
</dbReference>
<name>A0A433N6D8_CHLFR</name>
<dbReference type="AlphaFoldDB" id="A0A433N6D8"/>
<dbReference type="RefSeq" id="WP_016879401.1">
    <property type="nucleotide sequence ID" value="NZ_AJLN01000059.1"/>
</dbReference>
<dbReference type="OrthoDB" id="4376109at2"/>
<evidence type="ECO:0000313" key="3">
    <source>
        <dbReference type="Proteomes" id="UP000268857"/>
    </source>
</evidence>
<sequence>MTVLAKTIYQYRIIVVKVVDGDTIFGDLDLGWGVWLTNQYFRLARINSIELNKPNGIEARERLISLLPGDASIPGREILINSIKDKKDKYKRFLIEIPLIKGSTVNDEMVKCGYAVYS</sequence>
<evidence type="ECO:0000313" key="2">
    <source>
        <dbReference type="EMBL" id="RUR77021.1"/>
    </source>
</evidence>
<protein>
    <recommendedName>
        <fullName evidence="1">TNase-like domain-containing protein</fullName>
    </recommendedName>
</protein>
<dbReference type="InterPro" id="IPR035437">
    <property type="entry name" value="SNase_OB-fold_sf"/>
</dbReference>
<dbReference type="Gene3D" id="2.40.50.90">
    <property type="match status" value="1"/>
</dbReference>
<keyword evidence="3" id="KW-1185">Reference proteome</keyword>
<dbReference type="SUPFAM" id="SSF50199">
    <property type="entry name" value="Staphylococcal nuclease"/>
    <property type="match status" value="1"/>
</dbReference>
<dbReference type="Proteomes" id="UP000268857">
    <property type="component" value="Unassembled WGS sequence"/>
</dbReference>
<feature type="domain" description="TNase-like" evidence="1">
    <location>
        <begin position="83"/>
        <end position="116"/>
    </location>
</feature>